<dbReference type="Gene3D" id="3.40.50.1820">
    <property type="entry name" value="alpha/beta hydrolase"/>
    <property type="match status" value="1"/>
</dbReference>
<gene>
    <name evidence="2" type="ORF">GCM10022224_060100</name>
</gene>
<comment type="caution">
    <text evidence="2">The sequence shown here is derived from an EMBL/GenBank/DDBJ whole genome shotgun (WGS) entry which is preliminary data.</text>
</comment>
<proteinExistence type="predicted"/>
<dbReference type="RefSeq" id="WP_344885660.1">
    <property type="nucleotide sequence ID" value="NZ_BAAAZP010000104.1"/>
</dbReference>
<dbReference type="PRINTS" id="PR00111">
    <property type="entry name" value="ABHYDROLASE"/>
</dbReference>
<dbReference type="InterPro" id="IPR029058">
    <property type="entry name" value="AB_hydrolase_fold"/>
</dbReference>
<accession>A0ABP7CF69</accession>
<dbReference type="InterPro" id="IPR000073">
    <property type="entry name" value="AB_hydrolase_1"/>
</dbReference>
<dbReference type="EMBL" id="BAAAZP010000104">
    <property type="protein sequence ID" value="GAA3687070.1"/>
    <property type="molecule type" value="Genomic_DNA"/>
</dbReference>
<name>A0ABP7CF69_9ACTN</name>
<dbReference type="Proteomes" id="UP001500902">
    <property type="component" value="Unassembled WGS sequence"/>
</dbReference>
<keyword evidence="2" id="KW-0378">Hydrolase</keyword>
<dbReference type="GO" id="GO:0016787">
    <property type="term" value="F:hydrolase activity"/>
    <property type="evidence" value="ECO:0007669"/>
    <property type="project" value="UniProtKB-KW"/>
</dbReference>
<evidence type="ECO:0000313" key="2">
    <source>
        <dbReference type="EMBL" id="GAA3687070.1"/>
    </source>
</evidence>
<dbReference type="Pfam" id="PF00561">
    <property type="entry name" value="Abhydrolase_1"/>
    <property type="match status" value="1"/>
</dbReference>
<dbReference type="PANTHER" id="PTHR43798:SF27">
    <property type="entry name" value="HYDROLASE ALPHA_BETA HYDROLASE FOLD FAMILY"/>
    <property type="match status" value="1"/>
</dbReference>
<dbReference type="PANTHER" id="PTHR43798">
    <property type="entry name" value="MONOACYLGLYCEROL LIPASE"/>
    <property type="match status" value="1"/>
</dbReference>
<dbReference type="InterPro" id="IPR050266">
    <property type="entry name" value="AB_hydrolase_sf"/>
</dbReference>
<keyword evidence="3" id="KW-1185">Reference proteome</keyword>
<dbReference type="SUPFAM" id="SSF53474">
    <property type="entry name" value="alpha/beta-Hydrolases"/>
    <property type="match status" value="1"/>
</dbReference>
<feature type="domain" description="AB hydrolase-1" evidence="1">
    <location>
        <begin position="22"/>
        <end position="266"/>
    </location>
</feature>
<sequence length="279" mass="29633">MPAFPASDGTVLHYHVSGSGGPLVCLPGGPMQSADYLGDLGGLSAHRRLIKLDPRGTGLSQTPRDPATYRCDRLVADVESLREHLGLDRIDLLGHSAGTNLALLYAARHPSHVGRLVLVTPSTRAVGIEVTGQARLETARLRTGEPWFPAAYAALEAITAGNATEERWQAVAPFVHGRWDTEAQRYHAAMEADRNDEAAAVFAAEGAFDPEATRAALAALRVPVLVLAGEVDLNTVPAAAAEIAALFPDAEFAVQPGAGHFPWFDDADRFVTTTAAFLK</sequence>
<reference evidence="3" key="1">
    <citation type="journal article" date="2019" name="Int. J. Syst. Evol. Microbiol.">
        <title>The Global Catalogue of Microorganisms (GCM) 10K type strain sequencing project: providing services to taxonomists for standard genome sequencing and annotation.</title>
        <authorList>
            <consortium name="The Broad Institute Genomics Platform"/>
            <consortium name="The Broad Institute Genome Sequencing Center for Infectious Disease"/>
            <person name="Wu L."/>
            <person name="Ma J."/>
        </authorList>
    </citation>
    <scope>NUCLEOTIDE SEQUENCE [LARGE SCALE GENOMIC DNA]</scope>
    <source>
        <strain evidence="3">JCM 16904</strain>
    </source>
</reference>
<evidence type="ECO:0000313" key="3">
    <source>
        <dbReference type="Proteomes" id="UP001500902"/>
    </source>
</evidence>
<evidence type="ECO:0000259" key="1">
    <source>
        <dbReference type="Pfam" id="PF00561"/>
    </source>
</evidence>
<organism evidence="2 3">
    <name type="scientific">Nonomuraea antimicrobica</name>
    <dbReference type="NCBI Taxonomy" id="561173"/>
    <lineage>
        <taxon>Bacteria</taxon>
        <taxon>Bacillati</taxon>
        <taxon>Actinomycetota</taxon>
        <taxon>Actinomycetes</taxon>
        <taxon>Streptosporangiales</taxon>
        <taxon>Streptosporangiaceae</taxon>
        <taxon>Nonomuraea</taxon>
    </lineage>
</organism>
<protein>
    <submittedName>
        <fullName evidence="2">Alpha/beta hydrolase</fullName>
    </submittedName>
</protein>